<gene>
    <name evidence="2" type="ORF">HK097_000807</name>
</gene>
<dbReference type="EMBL" id="JADGJD010001155">
    <property type="protein sequence ID" value="KAJ3046500.1"/>
    <property type="molecule type" value="Genomic_DNA"/>
</dbReference>
<dbReference type="Gene3D" id="3.40.830.10">
    <property type="entry name" value="LigB-like"/>
    <property type="match status" value="1"/>
</dbReference>
<feature type="compositionally biased region" description="Basic and acidic residues" evidence="1">
    <location>
        <begin position="140"/>
        <end position="149"/>
    </location>
</feature>
<feature type="compositionally biased region" description="Low complexity" evidence="1">
    <location>
        <begin position="100"/>
        <end position="122"/>
    </location>
</feature>
<name>A0AAD5S7L0_9FUNG</name>
<evidence type="ECO:0000313" key="3">
    <source>
        <dbReference type="Proteomes" id="UP001212841"/>
    </source>
</evidence>
<feature type="compositionally biased region" description="Pro residues" evidence="1">
    <location>
        <begin position="83"/>
        <end position="99"/>
    </location>
</feature>
<proteinExistence type="predicted"/>
<accession>A0AAD5S7L0</accession>
<feature type="compositionally biased region" description="Low complexity" evidence="1">
    <location>
        <begin position="129"/>
        <end position="139"/>
    </location>
</feature>
<dbReference type="AlphaFoldDB" id="A0AAD5S7L0"/>
<evidence type="ECO:0008006" key="4">
    <source>
        <dbReference type="Google" id="ProtNLM"/>
    </source>
</evidence>
<comment type="caution">
    <text evidence="2">The sequence shown here is derived from an EMBL/GenBank/DDBJ whole genome shotgun (WGS) entry which is preliminary data.</text>
</comment>
<protein>
    <recommendedName>
        <fullName evidence="4">Extradiol ring-cleavage dioxygenase class III enzyme subunit B domain-containing protein</fullName>
    </recommendedName>
</protein>
<sequence>MLLAPDDPNPKAEIPIPDGLLDVHVGCKKVVETLARCQPELIVLLTPHGIPVNVMGKSGKPGVYTTPSAVGSLDFPSTAPPADQAPPSPTEAPAQPPTAPVAEGLAQPAAETPAPAPAAAAPADPPSVTEQPPQQLQTQREQKPHRESIDISIRIDAELGEDLIRHFSTSGIPCVRVTGAEAPLSSSETVPLWFLRTLSTTLRTPPKYLIVSLPTPFGGTSLVRSQSAKERIDQNLLLGDQLARFLFWLPQRSVIVASSNLAHSHPTLPDIHPYYLPDPKWALPVSDSAAVFDAIVEKWATSLNGNILAVDAGNIVSRAISCGFDGCVVLHGVMKYEGLERFFPTVWARHRPSYVGMMGVTFINERKLNEFEDGPKGITGQITSFISRLSIGGRPTSFDIARPVM</sequence>
<organism evidence="2 3">
    <name type="scientific">Rhizophlyctis rosea</name>
    <dbReference type="NCBI Taxonomy" id="64517"/>
    <lineage>
        <taxon>Eukaryota</taxon>
        <taxon>Fungi</taxon>
        <taxon>Fungi incertae sedis</taxon>
        <taxon>Chytridiomycota</taxon>
        <taxon>Chytridiomycota incertae sedis</taxon>
        <taxon>Chytridiomycetes</taxon>
        <taxon>Rhizophlyctidales</taxon>
        <taxon>Rhizophlyctidaceae</taxon>
        <taxon>Rhizophlyctis</taxon>
    </lineage>
</organism>
<evidence type="ECO:0000256" key="1">
    <source>
        <dbReference type="SAM" id="MobiDB-lite"/>
    </source>
</evidence>
<dbReference type="Proteomes" id="UP001212841">
    <property type="component" value="Unassembled WGS sequence"/>
</dbReference>
<evidence type="ECO:0000313" key="2">
    <source>
        <dbReference type="EMBL" id="KAJ3046500.1"/>
    </source>
</evidence>
<reference evidence="2" key="1">
    <citation type="submission" date="2020-05" db="EMBL/GenBank/DDBJ databases">
        <title>Phylogenomic resolution of chytrid fungi.</title>
        <authorList>
            <person name="Stajich J.E."/>
            <person name="Amses K."/>
            <person name="Simmons R."/>
            <person name="Seto K."/>
            <person name="Myers J."/>
            <person name="Bonds A."/>
            <person name="Quandt C.A."/>
            <person name="Barry K."/>
            <person name="Liu P."/>
            <person name="Grigoriev I."/>
            <person name="Longcore J.E."/>
            <person name="James T.Y."/>
        </authorList>
    </citation>
    <scope>NUCLEOTIDE SEQUENCE</scope>
    <source>
        <strain evidence="2">JEL0318</strain>
    </source>
</reference>
<keyword evidence="3" id="KW-1185">Reference proteome</keyword>
<feature type="region of interest" description="Disordered" evidence="1">
    <location>
        <begin position="65"/>
        <end position="149"/>
    </location>
</feature>